<evidence type="ECO:0000313" key="3">
    <source>
        <dbReference type="Proteomes" id="UP000193944"/>
    </source>
</evidence>
<evidence type="ECO:0000313" key="2">
    <source>
        <dbReference type="EMBL" id="ORX39537.1"/>
    </source>
</evidence>
<feature type="domain" description="Peptidase S9 prolyl oligopeptidase catalytic" evidence="1">
    <location>
        <begin position="41"/>
        <end position="90"/>
    </location>
</feature>
<dbReference type="Gene3D" id="3.40.50.1820">
    <property type="entry name" value="alpha/beta hydrolase"/>
    <property type="match status" value="1"/>
</dbReference>
<dbReference type="SUPFAM" id="SSF53474">
    <property type="entry name" value="alpha/beta-Hydrolases"/>
    <property type="match status" value="1"/>
</dbReference>
<reference evidence="2 3" key="2">
    <citation type="submission" date="2016-08" db="EMBL/GenBank/DDBJ databases">
        <title>Pervasive Adenine N6-methylation of Active Genes in Fungi.</title>
        <authorList>
            <consortium name="DOE Joint Genome Institute"/>
            <person name="Mondo S.J."/>
            <person name="Dannebaum R.O."/>
            <person name="Kuo R.C."/>
            <person name="Labutti K."/>
            <person name="Haridas S."/>
            <person name="Kuo A."/>
            <person name="Salamov A."/>
            <person name="Ahrendt S.R."/>
            <person name="Lipzen A."/>
            <person name="Sullivan W."/>
            <person name="Andreopoulos W.B."/>
            <person name="Clum A."/>
            <person name="Lindquist E."/>
            <person name="Daum C."/>
            <person name="Ramamoorthy G.K."/>
            <person name="Gryganskyi A."/>
            <person name="Culley D."/>
            <person name="Magnuson J.K."/>
            <person name="James T.Y."/>
            <person name="O'Malley M.A."/>
            <person name="Stajich J.E."/>
            <person name="Spatafora J.W."/>
            <person name="Visel A."/>
            <person name="Grigoriev I.V."/>
        </authorList>
    </citation>
    <scope>NUCLEOTIDE SEQUENCE [LARGE SCALE GENOMIC DNA]</scope>
    <source>
        <strain evidence="2 3">S4</strain>
    </source>
</reference>
<dbReference type="GO" id="GO:0006508">
    <property type="term" value="P:proteolysis"/>
    <property type="evidence" value="ECO:0007669"/>
    <property type="project" value="InterPro"/>
</dbReference>
<dbReference type="GO" id="GO:0008236">
    <property type="term" value="F:serine-type peptidase activity"/>
    <property type="evidence" value="ECO:0007669"/>
    <property type="project" value="InterPro"/>
</dbReference>
<evidence type="ECO:0000259" key="1">
    <source>
        <dbReference type="Pfam" id="PF00326"/>
    </source>
</evidence>
<dbReference type="STRING" id="1754192.A0A1Y1UPN9"/>
<comment type="caution">
    <text evidence="2">The sequence shown here is derived from an EMBL/GenBank/DDBJ whole genome shotgun (WGS) entry which is preliminary data.</text>
</comment>
<sequence length="149" mass="16788">MVNIHLQRASFTPEGAEDDGGAYVLAVQTPTLWMDNVLFAAIEDYVNSNSDIDTNRIYVGGCSNGGYMTLDLIFEHGDYFAAYYPIYDTTVDPFSTSIPSFYRLIKAVLKMFIYTLTDKVRGTDDPNATYMVITHEDGNMWSWMASQSK</sequence>
<organism evidence="2 3">
    <name type="scientific">Anaeromyces robustus</name>
    <dbReference type="NCBI Taxonomy" id="1754192"/>
    <lineage>
        <taxon>Eukaryota</taxon>
        <taxon>Fungi</taxon>
        <taxon>Fungi incertae sedis</taxon>
        <taxon>Chytridiomycota</taxon>
        <taxon>Chytridiomycota incertae sedis</taxon>
        <taxon>Neocallimastigomycetes</taxon>
        <taxon>Neocallimastigales</taxon>
        <taxon>Neocallimastigaceae</taxon>
        <taxon>Anaeromyces</taxon>
    </lineage>
</organism>
<dbReference type="AlphaFoldDB" id="A0A1Y1UPN9"/>
<protein>
    <recommendedName>
        <fullName evidence="1">Peptidase S9 prolyl oligopeptidase catalytic domain-containing protein</fullName>
    </recommendedName>
</protein>
<name>A0A1Y1UPN9_9FUNG</name>
<dbReference type="Pfam" id="PF00326">
    <property type="entry name" value="Peptidase_S9"/>
    <property type="match status" value="1"/>
</dbReference>
<dbReference type="InterPro" id="IPR029058">
    <property type="entry name" value="AB_hydrolase_fold"/>
</dbReference>
<dbReference type="EMBL" id="MCFG01000884">
    <property type="protein sequence ID" value="ORX39537.1"/>
    <property type="molecule type" value="Genomic_DNA"/>
</dbReference>
<dbReference type="InterPro" id="IPR001375">
    <property type="entry name" value="Peptidase_S9_cat"/>
</dbReference>
<proteinExistence type="predicted"/>
<dbReference type="Proteomes" id="UP000193944">
    <property type="component" value="Unassembled WGS sequence"/>
</dbReference>
<reference evidence="2 3" key="1">
    <citation type="submission" date="2016-08" db="EMBL/GenBank/DDBJ databases">
        <title>A Parts List for Fungal Cellulosomes Revealed by Comparative Genomics.</title>
        <authorList>
            <consortium name="DOE Joint Genome Institute"/>
            <person name="Haitjema C.H."/>
            <person name="Gilmore S.P."/>
            <person name="Henske J.K."/>
            <person name="Solomon K.V."/>
            <person name="De Groot R."/>
            <person name="Kuo A."/>
            <person name="Mondo S.J."/>
            <person name="Salamov A.A."/>
            <person name="Labutti K."/>
            <person name="Zhao Z."/>
            <person name="Chiniquy J."/>
            <person name="Barry K."/>
            <person name="Brewer H.M."/>
            <person name="Purvine S.O."/>
            <person name="Wright A.T."/>
            <person name="Boxma B."/>
            <person name="Van Alen T."/>
            <person name="Hackstein J.H."/>
            <person name="Baker S.E."/>
            <person name="Grigoriev I.V."/>
            <person name="O'Malley M.A."/>
        </authorList>
    </citation>
    <scope>NUCLEOTIDE SEQUENCE [LARGE SCALE GENOMIC DNA]</scope>
    <source>
        <strain evidence="2 3">S4</strain>
    </source>
</reference>
<gene>
    <name evidence="2" type="ORF">BCR32DRAFT_288524</name>
</gene>
<accession>A0A1Y1UPN9</accession>
<keyword evidence="3" id="KW-1185">Reference proteome</keyword>